<dbReference type="Gene3D" id="1.10.1740.10">
    <property type="match status" value="1"/>
</dbReference>
<dbReference type="InterPro" id="IPR001226">
    <property type="entry name" value="Flavodoxin_CS"/>
</dbReference>
<evidence type="ECO:0000259" key="6">
    <source>
        <dbReference type="PROSITE" id="PS50902"/>
    </source>
</evidence>
<dbReference type="NCBIfam" id="NF007214">
    <property type="entry name" value="PRK09636.1"/>
    <property type="match status" value="1"/>
</dbReference>
<keyword evidence="8" id="KW-1185">Reference proteome</keyword>
<dbReference type="Pfam" id="PF04542">
    <property type="entry name" value="Sigma70_r2"/>
    <property type="match status" value="1"/>
</dbReference>
<dbReference type="PROSITE" id="PS00201">
    <property type="entry name" value="FLAVODOXIN"/>
    <property type="match status" value="1"/>
</dbReference>
<reference evidence="7" key="2">
    <citation type="submission" date="2021-08" db="EMBL/GenBank/DDBJ databases">
        <authorList>
            <person name="Tani A."/>
            <person name="Ola A."/>
            <person name="Ogura Y."/>
            <person name="Katsura K."/>
            <person name="Hayashi T."/>
        </authorList>
    </citation>
    <scope>NUCLEOTIDE SEQUENCE</scope>
    <source>
        <strain evidence="7">JCM 32048</strain>
    </source>
</reference>
<evidence type="ECO:0000256" key="1">
    <source>
        <dbReference type="ARBA" id="ARBA00001917"/>
    </source>
</evidence>
<dbReference type="EMBL" id="BPQJ01000002">
    <property type="protein sequence ID" value="GJD60469.1"/>
    <property type="molecule type" value="Genomic_DNA"/>
</dbReference>
<accession>A0AA37H7P6</accession>
<dbReference type="GO" id="GO:0016987">
    <property type="term" value="F:sigma factor activity"/>
    <property type="evidence" value="ECO:0007669"/>
    <property type="project" value="InterPro"/>
</dbReference>
<dbReference type="SUPFAM" id="SSF52218">
    <property type="entry name" value="Flavoproteins"/>
    <property type="match status" value="1"/>
</dbReference>
<dbReference type="InterPro" id="IPR005025">
    <property type="entry name" value="FMN_Rdtase-like_dom"/>
</dbReference>
<gene>
    <name evidence="7" type="ORF">MPEAHAMD_0607</name>
</gene>
<evidence type="ECO:0000256" key="5">
    <source>
        <dbReference type="SAM" id="MobiDB-lite"/>
    </source>
</evidence>
<dbReference type="PANTHER" id="PTHR30173:SF36">
    <property type="entry name" value="ECF RNA POLYMERASE SIGMA FACTOR SIGJ"/>
    <property type="match status" value="1"/>
</dbReference>
<dbReference type="InterPro" id="IPR013324">
    <property type="entry name" value="RNA_pol_sigma_r3/r4-like"/>
</dbReference>
<name>A0AA37H7P6_9HYPH</name>
<proteinExistence type="predicted"/>
<dbReference type="Gene3D" id="3.40.50.360">
    <property type="match status" value="1"/>
</dbReference>
<dbReference type="GO" id="GO:0006352">
    <property type="term" value="P:DNA-templated transcription initiation"/>
    <property type="evidence" value="ECO:0007669"/>
    <property type="project" value="InterPro"/>
</dbReference>
<dbReference type="InterPro" id="IPR052704">
    <property type="entry name" value="ECF_Sigma-70_Domain"/>
</dbReference>
<comment type="cofactor">
    <cofactor evidence="1">
        <name>FMN</name>
        <dbReference type="ChEBI" id="CHEBI:58210"/>
    </cofactor>
</comment>
<evidence type="ECO:0000256" key="2">
    <source>
        <dbReference type="ARBA" id="ARBA00011344"/>
    </source>
</evidence>
<feature type="domain" description="Flavodoxin-like" evidence="6">
    <location>
        <begin position="20"/>
        <end position="169"/>
    </location>
</feature>
<feature type="region of interest" description="Disordered" evidence="5">
    <location>
        <begin position="170"/>
        <end position="192"/>
    </location>
</feature>
<dbReference type="InterPro" id="IPR032710">
    <property type="entry name" value="NTF2-like_dom_sf"/>
</dbReference>
<dbReference type="PANTHER" id="PTHR30173">
    <property type="entry name" value="SIGMA 19 FACTOR"/>
    <property type="match status" value="1"/>
</dbReference>
<reference evidence="7" key="1">
    <citation type="journal article" date="2016" name="Front. Microbiol.">
        <title>Genome Sequence of the Piezophilic, Mesophilic Sulfate-Reducing Bacterium Desulfovibrio indicus J2T.</title>
        <authorList>
            <person name="Cao J."/>
            <person name="Maignien L."/>
            <person name="Shao Z."/>
            <person name="Alain K."/>
            <person name="Jebbar M."/>
        </authorList>
    </citation>
    <scope>NUCLEOTIDE SEQUENCE</scope>
    <source>
        <strain evidence="7">JCM 32048</strain>
    </source>
</reference>
<protein>
    <submittedName>
        <fullName evidence="7">NAD(P)H dehydrogenase (Quinone)</fullName>
    </submittedName>
</protein>
<dbReference type="InterPro" id="IPR008254">
    <property type="entry name" value="Flavodoxin/NO_synth"/>
</dbReference>
<dbReference type="Proteomes" id="UP001055286">
    <property type="component" value="Unassembled WGS sequence"/>
</dbReference>
<dbReference type="SUPFAM" id="SSF54427">
    <property type="entry name" value="NTF2-like"/>
    <property type="match status" value="1"/>
</dbReference>
<dbReference type="Gene3D" id="3.10.450.50">
    <property type="match status" value="1"/>
</dbReference>
<dbReference type="Pfam" id="PF03358">
    <property type="entry name" value="FMN_red"/>
    <property type="match status" value="1"/>
</dbReference>
<dbReference type="InterPro" id="IPR013325">
    <property type="entry name" value="RNA_pol_sigma_r2"/>
</dbReference>
<comment type="subunit">
    <text evidence="2">Interacts transiently with the RNA polymerase catalytic core formed by RpoA, RpoB, RpoC and RpoZ (2 alpha, 1 beta, 1 beta' and 1 omega subunit) to form the RNA polymerase holoenzyme that can initiate transcription.</text>
</comment>
<evidence type="ECO:0000256" key="3">
    <source>
        <dbReference type="ARBA" id="ARBA00022630"/>
    </source>
</evidence>
<dbReference type="PROSITE" id="PS50902">
    <property type="entry name" value="FLAVODOXIN_LIKE"/>
    <property type="match status" value="1"/>
</dbReference>
<dbReference type="GO" id="GO:0016491">
    <property type="term" value="F:oxidoreductase activity"/>
    <property type="evidence" value="ECO:0007669"/>
    <property type="project" value="InterPro"/>
</dbReference>
<dbReference type="GO" id="GO:0010181">
    <property type="term" value="F:FMN binding"/>
    <property type="evidence" value="ECO:0007669"/>
    <property type="project" value="InterPro"/>
</dbReference>
<dbReference type="InterPro" id="IPR029039">
    <property type="entry name" value="Flavoprotein-like_sf"/>
</dbReference>
<comment type="caution">
    <text evidence="7">The sequence shown here is derived from an EMBL/GenBank/DDBJ whole genome shotgun (WGS) entry which is preliminary data.</text>
</comment>
<evidence type="ECO:0000313" key="7">
    <source>
        <dbReference type="EMBL" id="GJD60469.1"/>
    </source>
</evidence>
<dbReference type="SUPFAM" id="SSF88946">
    <property type="entry name" value="Sigma2 domain of RNA polymerase sigma factors"/>
    <property type="match status" value="1"/>
</dbReference>
<dbReference type="GO" id="GO:0009055">
    <property type="term" value="F:electron transfer activity"/>
    <property type="evidence" value="ECO:0007669"/>
    <property type="project" value="InterPro"/>
</dbReference>
<dbReference type="GO" id="GO:0003677">
    <property type="term" value="F:DNA binding"/>
    <property type="evidence" value="ECO:0007669"/>
    <property type="project" value="InterPro"/>
</dbReference>
<dbReference type="SUPFAM" id="SSF88659">
    <property type="entry name" value="Sigma3 and sigma4 domains of RNA polymerase sigma factors"/>
    <property type="match status" value="1"/>
</dbReference>
<dbReference type="Pfam" id="PF08281">
    <property type="entry name" value="Sigma70_r4_2"/>
    <property type="match status" value="1"/>
</dbReference>
<keyword evidence="4" id="KW-0288">FMN</keyword>
<dbReference type="InterPro" id="IPR013249">
    <property type="entry name" value="RNA_pol_sigma70_r4_t2"/>
</dbReference>
<dbReference type="InterPro" id="IPR007627">
    <property type="entry name" value="RNA_pol_sigma70_r2"/>
</dbReference>
<dbReference type="InterPro" id="IPR036388">
    <property type="entry name" value="WH-like_DNA-bd_sf"/>
</dbReference>
<evidence type="ECO:0000313" key="8">
    <source>
        <dbReference type="Proteomes" id="UP001055286"/>
    </source>
</evidence>
<evidence type="ECO:0000256" key="4">
    <source>
        <dbReference type="ARBA" id="ARBA00022643"/>
    </source>
</evidence>
<organism evidence="7 8">
    <name type="scientific">Methylobacterium frigidaeris</name>
    <dbReference type="NCBI Taxonomy" id="2038277"/>
    <lineage>
        <taxon>Bacteria</taxon>
        <taxon>Pseudomonadati</taxon>
        <taxon>Pseudomonadota</taxon>
        <taxon>Alphaproteobacteria</taxon>
        <taxon>Hyphomicrobiales</taxon>
        <taxon>Methylobacteriaceae</taxon>
        <taxon>Methylobacterium</taxon>
    </lineage>
</organism>
<keyword evidence="3" id="KW-0285">Flavoprotein</keyword>
<sequence length="514" mass="55687">MHIIEERGHHGARTEDGIRVAIVYHSGYGHTARQARAVAEGVRAAGSSPLLLPVEEAQQRWDDLHAAHAIIFGAPTYMGSASASFKAFQEATSKVMMAGGYLWKDKIAAGFTNSGARAGDKLSTLLQMVLFAAQHGMHWVSLDLPPANNSTSGSDEDLNRLGFWIGAAAQSNTDEGPDRTPPKPISPPLDIWGRVSHGSRATSFAAGTRRAHSPSMTAGSDPYLQELRPRLIQLAYRMLGSVADAEDVVQDAYSRWLAADPVSVREPAAFLRVVVTRLSLNQLKSARRRRETYIGPWLPDPIFDPEDADPADDITLPLMIALERLSPLERAAFLLHDVFGLDFPEVAQAIDRKPAACRQLASRARTHLRQERPRFAVSKEHGLKMATAFFAASRNGDMSALRAMLAEDVVACADGGGKVPASLTPLIGIDAVLGRHAAMAGDFARFPSRLMRYAVIDGLPGFLTVEAGGIVQVTALHVQDDRIAAIYVTRNPDKLKRLPGECLPEEGAGYRTVT</sequence>
<dbReference type="Gene3D" id="1.10.10.10">
    <property type="entry name" value="Winged helix-like DNA-binding domain superfamily/Winged helix DNA-binding domain"/>
    <property type="match status" value="1"/>
</dbReference>
<dbReference type="AlphaFoldDB" id="A0AA37H7P6"/>